<keyword evidence="2" id="KW-0805">Transcription regulation</keyword>
<dbReference type="AlphaFoldDB" id="A0A1H0VHY2"/>
<evidence type="ECO:0000313" key="6">
    <source>
        <dbReference type="EMBL" id="SDP77954.1"/>
    </source>
</evidence>
<dbReference type="PROSITE" id="PS00356">
    <property type="entry name" value="HTH_LACI_1"/>
    <property type="match status" value="1"/>
</dbReference>
<dbReference type="SMART" id="SM00354">
    <property type="entry name" value="HTH_LACI"/>
    <property type="match status" value="1"/>
</dbReference>
<evidence type="ECO:0000259" key="5">
    <source>
        <dbReference type="PROSITE" id="PS50932"/>
    </source>
</evidence>
<protein>
    <submittedName>
        <fullName evidence="6">Transcriptional regulator, LacI family</fullName>
    </submittedName>
</protein>
<evidence type="ECO:0000256" key="4">
    <source>
        <dbReference type="ARBA" id="ARBA00023163"/>
    </source>
</evidence>
<sequence length="324" mass="35524">MARIRDVAQEAGVSVGTVSMVLNHNDYGSAAIRQKVQAAVKKLQYVPSEMARNLSLRRTMTVGIIVPTVSHPFFAELVGALEEALYHLGYKTMLCCTRQKENAEHVFIEMLQRQNMDGIIMGAHSLDTSLYQGLKQPIIAFDRYLSPDIPIVHTDHVQGGHLAAQAFLQHDCRHIVEISGSQMVKTPAGEYHQAFNEVMQAHGVKTDVVALPWNGFGLAESLALAEQIFVDYPDVDGILGSDISVSSCLQVAVRRGIKVPEQLKMVAYDGTFITQNGICRLTAVRQPIEDLAGVAAQKIVNMINGRPDDSPWVLPPILLPGETC</sequence>
<dbReference type="CDD" id="cd01392">
    <property type="entry name" value="HTH_LacI"/>
    <property type="match status" value="1"/>
</dbReference>
<keyword evidence="3" id="KW-0238">DNA-binding</keyword>
<dbReference type="OrthoDB" id="9784962at2"/>
<dbReference type="Gene3D" id="3.40.50.2300">
    <property type="match status" value="2"/>
</dbReference>
<evidence type="ECO:0000313" key="7">
    <source>
        <dbReference type="Proteomes" id="UP000182412"/>
    </source>
</evidence>
<feature type="domain" description="HTH lacI-type" evidence="5">
    <location>
        <begin position="2"/>
        <end position="56"/>
    </location>
</feature>
<dbReference type="InterPro" id="IPR010982">
    <property type="entry name" value="Lambda_DNA-bd_dom_sf"/>
</dbReference>
<dbReference type="GO" id="GO:0000976">
    <property type="term" value="F:transcription cis-regulatory region binding"/>
    <property type="evidence" value="ECO:0007669"/>
    <property type="project" value="TreeGrafter"/>
</dbReference>
<dbReference type="InterPro" id="IPR001761">
    <property type="entry name" value="Peripla_BP/Lac1_sug-bd_dom"/>
</dbReference>
<evidence type="ECO:0000256" key="3">
    <source>
        <dbReference type="ARBA" id="ARBA00023125"/>
    </source>
</evidence>
<dbReference type="PROSITE" id="PS50932">
    <property type="entry name" value="HTH_LACI_2"/>
    <property type="match status" value="1"/>
</dbReference>
<keyword evidence="4" id="KW-0804">Transcription</keyword>
<gene>
    <name evidence="6" type="ORF">SAMN05216366_1562</name>
</gene>
<dbReference type="EMBL" id="FNJQ01000056">
    <property type="protein sequence ID" value="SDP77954.1"/>
    <property type="molecule type" value="Genomic_DNA"/>
</dbReference>
<dbReference type="InterPro" id="IPR028082">
    <property type="entry name" value="Peripla_BP_I"/>
</dbReference>
<dbReference type="CDD" id="cd06291">
    <property type="entry name" value="PBP1_Qymf-like"/>
    <property type="match status" value="1"/>
</dbReference>
<dbReference type="PANTHER" id="PTHR30146:SF95">
    <property type="entry name" value="RIBOSE OPERON REPRESSOR"/>
    <property type="match status" value="1"/>
</dbReference>
<name>A0A1H0VHY2_SELRU</name>
<dbReference type="InterPro" id="IPR000843">
    <property type="entry name" value="HTH_LacI"/>
</dbReference>
<dbReference type="SUPFAM" id="SSF53822">
    <property type="entry name" value="Periplasmic binding protein-like I"/>
    <property type="match status" value="1"/>
</dbReference>
<dbReference type="SUPFAM" id="SSF47413">
    <property type="entry name" value="lambda repressor-like DNA-binding domains"/>
    <property type="match status" value="1"/>
</dbReference>
<dbReference type="Proteomes" id="UP000182412">
    <property type="component" value="Unassembled WGS sequence"/>
</dbReference>
<evidence type="ECO:0000256" key="1">
    <source>
        <dbReference type="ARBA" id="ARBA00022491"/>
    </source>
</evidence>
<keyword evidence="1" id="KW-0678">Repressor</keyword>
<accession>A0A1H0VHY2</accession>
<dbReference type="PANTHER" id="PTHR30146">
    <property type="entry name" value="LACI-RELATED TRANSCRIPTIONAL REPRESSOR"/>
    <property type="match status" value="1"/>
</dbReference>
<dbReference type="Gene3D" id="1.10.260.40">
    <property type="entry name" value="lambda repressor-like DNA-binding domains"/>
    <property type="match status" value="1"/>
</dbReference>
<proteinExistence type="predicted"/>
<dbReference type="GO" id="GO:0003700">
    <property type="term" value="F:DNA-binding transcription factor activity"/>
    <property type="evidence" value="ECO:0007669"/>
    <property type="project" value="TreeGrafter"/>
</dbReference>
<evidence type="ECO:0000256" key="2">
    <source>
        <dbReference type="ARBA" id="ARBA00023015"/>
    </source>
</evidence>
<dbReference type="Pfam" id="PF00532">
    <property type="entry name" value="Peripla_BP_1"/>
    <property type="match status" value="1"/>
</dbReference>
<organism evidence="6 7">
    <name type="scientific">Selenomonas ruminantium</name>
    <dbReference type="NCBI Taxonomy" id="971"/>
    <lineage>
        <taxon>Bacteria</taxon>
        <taxon>Bacillati</taxon>
        <taxon>Bacillota</taxon>
        <taxon>Negativicutes</taxon>
        <taxon>Selenomonadales</taxon>
        <taxon>Selenomonadaceae</taxon>
        <taxon>Selenomonas</taxon>
    </lineage>
</organism>
<reference evidence="6 7" key="1">
    <citation type="submission" date="2016-10" db="EMBL/GenBank/DDBJ databases">
        <authorList>
            <person name="de Groot N.N."/>
        </authorList>
    </citation>
    <scope>NUCLEOTIDE SEQUENCE [LARGE SCALE GENOMIC DNA]</scope>
    <source>
        <strain evidence="6 7">S137</strain>
    </source>
</reference>
<dbReference type="Pfam" id="PF00356">
    <property type="entry name" value="LacI"/>
    <property type="match status" value="1"/>
</dbReference>